<dbReference type="Proteomes" id="UP001214553">
    <property type="component" value="Chromosome"/>
</dbReference>
<evidence type="ECO:0000313" key="3">
    <source>
        <dbReference type="Proteomes" id="UP001214553"/>
    </source>
</evidence>
<accession>A0ABY8BUA6</accession>
<keyword evidence="1" id="KW-0472">Membrane</keyword>
<evidence type="ECO:0000313" key="2">
    <source>
        <dbReference type="EMBL" id="WEG07766.1"/>
    </source>
</evidence>
<reference evidence="2 3" key="1">
    <citation type="submission" date="2023-03" db="EMBL/GenBank/DDBJ databases">
        <title>Genome sequence of Microbacterium sp. KACC 23027.</title>
        <authorList>
            <person name="Kim S."/>
            <person name="Heo J."/>
            <person name="Kwon S.-W."/>
        </authorList>
    </citation>
    <scope>NUCLEOTIDE SEQUENCE [LARGE SCALE GENOMIC DNA]</scope>
    <source>
        <strain evidence="2 3">KACC 23027</strain>
    </source>
</reference>
<name>A0ABY8BUA6_9MICO</name>
<feature type="transmembrane region" description="Helical" evidence="1">
    <location>
        <begin position="47"/>
        <end position="68"/>
    </location>
</feature>
<dbReference type="RefSeq" id="WP_275277105.1">
    <property type="nucleotide sequence ID" value="NZ_CP119108.1"/>
</dbReference>
<organism evidence="2 3">
    <name type="scientific">Microbacterium horticulturae</name>
    <dbReference type="NCBI Taxonomy" id="3028316"/>
    <lineage>
        <taxon>Bacteria</taxon>
        <taxon>Bacillati</taxon>
        <taxon>Actinomycetota</taxon>
        <taxon>Actinomycetes</taxon>
        <taxon>Micrococcales</taxon>
        <taxon>Microbacteriaceae</taxon>
        <taxon>Microbacterium</taxon>
    </lineage>
</organism>
<feature type="transmembrane region" description="Helical" evidence="1">
    <location>
        <begin position="12"/>
        <end position="35"/>
    </location>
</feature>
<keyword evidence="1" id="KW-0812">Transmembrane</keyword>
<dbReference type="EMBL" id="CP119108">
    <property type="protein sequence ID" value="WEG07766.1"/>
    <property type="molecule type" value="Genomic_DNA"/>
</dbReference>
<proteinExistence type="predicted"/>
<sequence length="243" mass="25254">MTTITPAPVSRLRRIVVVVVIVAFTLAAIGGIIVLLGGELGETGSRILTTTSVVGAFSLAVLCCATLLGRPLQAFGVLGVAVSVIAGIFVVWTVWFQDSLPDAWDTVSRIVGTASVLAAAFALASLLLLLADRHRAAVRIGLILTLVLLAVATVMFVFAFWNGDIWSSDVFSRALGIISILVALGAIVVPVLSLLLPDARPGSLSHAAASRLESEAHRRGITPDALVAELLAASTTPSSPEDR</sequence>
<keyword evidence="1" id="KW-1133">Transmembrane helix</keyword>
<protein>
    <submittedName>
        <fullName evidence="2">Uncharacterized protein</fullName>
    </submittedName>
</protein>
<feature type="transmembrane region" description="Helical" evidence="1">
    <location>
        <begin position="75"/>
        <end position="95"/>
    </location>
</feature>
<feature type="transmembrane region" description="Helical" evidence="1">
    <location>
        <begin position="142"/>
        <end position="162"/>
    </location>
</feature>
<feature type="transmembrane region" description="Helical" evidence="1">
    <location>
        <begin position="174"/>
        <end position="196"/>
    </location>
</feature>
<feature type="transmembrane region" description="Helical" evidence="1">
    <location>
        <begin position="107"/>
        <end position="130"/>
    </location>
</feature>
<keyword evidence="3" id="KW-1185">Reference proteome</keyword>
<gene>
    <name evidence="2" type="ORF">PU630_10960</name>
</gene>
<evidence type="ECO:0000256" key="1">
    <source>
        <dbReference type="SAM" id="Phobius"/>
    </source>
</evidence>